<proteinExistence type="predicted"/>
<evidence type="ECO:0000313" key="6">
    <source>
        <dbReference type="Proteomes" id="UP001153365"/>
    </source>
</evidence>
<dbReference type="PANTHER" id="PTHR24113">
    <property type="entry name" value="RAN GTPASE-ACTIVATING PROTEIN 1"/>
    <property type="match status" value="1"/>
</dbReference>
<dbReference type="GO" id="GO:0005634">
    <property type="term" value="C:nucleus"/>
    <property type="evidence" value="ECO:0007669"/>
    <property type="project" value="TreeGrafter"/>
</dbReference>
<accession>A0AAV0BGS8</accession>
<dbReference type="InterPro" id="IPR001611">
    <property type="entry name" value="Leu-rich_rpt"/>
</dbReference>
<keyword evidence="1" id="KW-0343">GTPase activation</keyword>
<dbReference type="Gene3D" id="3.80.10.10">
    <property type="entry name" value="Ribonuclease Inhibitor"/>
    <property type="match status" value="1"/>
</dbReference>
<protein>
    <submittedName>
        <fullName evidence="5">Ran GTPase-activating protein 1</fullName>
    </submittedName>
</protein>
<dbReference type="GO" id="GO:0031267">
    <property type="term" value="F:small GTPase binding"/>
    <property type="evidence" value="ECO:0007669"/>
    <property type="project" value="TreeGrafter"/>
</dbReference>
<evidence type="ECO:0000256" key="1">
    <source>
        <dbReference type="ARBA" id="ARBA00022468"/>
    </source>
</evidence>
<organism evidence="5 6">
    <name type="scientific">Phakopsora pachyrhizi</name>
    <name type="common">Asian soybean rust disease fungus</name>
    <dbReference type="NCBI Taxonomy" id="170000"/>
    <lineage>
        <taxon>Eukaryota</taxon>
        <taxon>Fungi</taxon>
        <taxon>Dikarya</taxon>
        <taxon>Basidiomycota</taxon>
        <taxon>Pucciniomycotina</taxon>
        <taxon>Pucciniomycetes</taxon>
        <taxon>Pucciniales</taxon>
        <taxon>Phakopsoraceae</taxon>
        <taxon>Phakopsora</taxon>
    </lineage>
</organism>
<keyword evidence="2" id="KW-0433">Leucine-rich repeat</keyword>
<gene>
    <name evidence="5" type="ORF">PPACK8108_LOCUS19969</name>
</gene>
<dbReference type="InterPro" id="IPR032675">
    <property type="entry name" value="LRR_dom_sf"/>
</dbReference>
<dbReference type="SMART" id="SM00368">
    <property type="entry name" value="LRR_RI"/>
    <property type="match status" value="7"/>
</dbReference>
<feature type="compositionally biased region" description="Acidic residues" evidence="4">
    <location>
        <begin position="354"/>
        <end position="383"/>
    </location>
</feature>
<evidence type="ECO:0000256" key="3">
    <source>
        <dbReference type="ARBA" id="ARBA00022737"/>
    </source>
</evidence>
<evidence type="ECO:0000256" key="2">
    <source>
        <dbReference type="ARBA" id="ARBA00022614"/>
    </source>
</evidence>
<dbReference type="InterPro" id="IPR027038">
    <property type="entry name" value="RanGap"/>
</dbReference>
<dbReference type="GO" id="GO:0006913">
    <property type="term" value="P:nucleocytoplasmic transport"/>
    <property type="evidence" value="ECO:0007669"/>
    <property type="project" value="TreeGrafter"/>
</dbReference>
<dbReference type="GO" id="GO:0005096">
    <property type="term" value="F:GTPase activator activity"/>
    <property type="evidence" value="ECO:0007669"/>
    <property type="project" value="UniProtKB-KW"/>
</dbReference>
<evidence type="ECO:0000313" key="5">
    <source>
        <dbReference type="EMBL" id="CAH7685448.1"/>
    </source>
</evidence>
<dbReference type="Pfam" id="PF13516">
    <property type="entry name" value="LRR_6"/>
    <property type="match status" value="2"/>
</dbReference>
<comment type="caution">
    <text evidence="5">The sequence shown here is derived from an EMBL/GenBank/DDBJ whole genome shotgun (WGS) entry which is preliminary data.</text>
</comment>
<reference evidence="5" key="1">
    <citation type="submission" date="2022-06" db="EMBL/GenBank/DDBJ databases">
        <authorList>
            <consortium name="SYNGENTA / RWTH Aachen University"/>
        </authorList>
    </citation>
    <scope>NUCLEOTIDE SEQUENCE</scope>
</reference>
<feature type="compositionally biased region" description="Basic and acidic residues" evidence="4">
    <location>
        <begin position="457"/>
        <end position="466"/>
    </location>
</feature>
<dbReference type="GO" id="GO:0048471">
    <property type="term" value="C:perinuclear region of cytoplasm"/>
    <property type="evidence" value="ECO:0007669"/>
    <property type="project" value="TreeGrafter"/>
</dbReference>
<dbReference type="AlphaFoldDB" id="A0AAV0BGS8"/>
<dbReference type="SUPFAM" id="SSF52047">
    <property type="entry name" value="RNI-like"/>
    <property type="match status" value="1"/>
</dbReference>
<feature type="compositionally biased region" description="Basic and acidic residues" evidence="4">
    <location>
        <begin position="384"/>
        <end position="401"/>
    </location>
</feature>
<feature type="compositionally biased region" description="Basic and acidic residues" evidence="4">
    <location>
        <begin position="437"/>
        <end position="447"/>
    </location>
</feature>
<dbReference type="PANTHER" id="PTHR24113:SF12">
    <property type="entry name" value="RAN GTPASE-ACTIVATING PROTEIN 1"/>
    <property type="match status" value="1"/>
</dbReference>
<feature type="region of interest" description="Disordered" evidence="4">
    <location>
        <begin position="354"/>
        <end position="466"/>
    </location>
</feature>
<dbReference type="Proteomes" id="UP001153365">
    <property type="component" value="Unassembled WGS sequence"/>
</dbReference>
<keyword evidence="3" id="KW-0677">Repeat</keyword>
<keyword evidence="6" id="KW-1185">Reference proteome</keyword>
<name>A0AAV0BGS8_PHAPC</name>
<dbReference type="GO" id="GO:0005829">
    <property type="term" value="C:cytosol"/>
    <property type="evidence" value="ECO:0007669"/>
    <property type="project" value="TreeGrafter"/>
</dbReference>
<evidence type="ECO:0000256" key="4">
    <source>
        <dbReference type="SAM" id="MobiDB-lite"/>
    </source>
</evidence>
<dbReference type="EMBL" id="CALTRL010005723">
    <property type="protein sequence ID" value="CAH7685448.1"/>
    <property type="molecule type" value="Genomic_DNA"/>
</dbReference>
<sequence length="482" mass="52294">MTSSGTTHGFSLKGQGLKCDDSDSIDQHLKPLKDDDDVELVVVGGNTFGVGACERLGEVLKDKKKLIEADLADIFTGRLISEIPQSLSSLCNSLLNLQNLTVVDLSDNAFGGRCVDAMVPFLSSHLPLEELRLANNGLGPAGATVIANALYDLGLKSKGLGQPSRLRKIICGRNRCENGSTVAWGKVFEIHSELTEVRLFQNDIRNHGWAPIMEGLSHCSKLQVLDMWDNTATEKGSKSVAKALPKLKNLKELNLGDCLLRPRGGAMIARALKLGNNAGLEHLKLSGSEIDEEVVGLLVEFVKSHGSKLKKVELNDNFGDSEAAEELSGVWGAMKGALDDWKNGAELDELDAIIEKDSDDEEGESGSEEEGSEEENDDKSTDEEDKKKGTEEEDEKKGTEKQDEENTPVKKLTDLEVGSSKEQAKPEDLVKAADVFEEPKLDLKTEESSSSSSTAPAKKENKSKEEALIDLMNQTIEAFKIG</sequence>
<feature type="compositionally biased region" description="Basic and acidic residues" evidence="4">
    <location>
        <begin position="422"/>
        <end position="431"/>
    </location>
</feature>